<organism evidence="1 2">
    <name type="scientific">Papaver atlanticum</name>
    <dbReference type="NCBI Taxonomy" id="357466"/>
    <lineage>
        <taxon>Eukaryota</taxon>
        <taxon>Viridiplantae</taxon>
        <taxon>Streptophyta</taxon>
        <taxon>Embryophyta</taxon>
        <taxon>Tracheophyta</taxon>
        <taxon>Spermatophyta</taxon>
        <taxon>Magnoliopsida</taxon>
        <taxon>Ranunculales</taxon>
        <taxon>Papaveraceae</taxon>
        <taxon>Papaveroideae</taxon>
        <taxon>Papaver</taxon>
    </lineage>
</organism>
<sequence>MSDVRTNDYLAHLTSFIDDQDNPLSYSFRYYLEFLRFVTIQIEQKKFPRVVVKLFKEIKKNDVPRGLRVGEMSYALNMAWSPTGRIIIKKTADPRVFIIRFSNVGDYAAAIYSITNRVHGKLLTMRHWSGDTKLEDIHFNSQDFWIKLKLIGDLVEKGFVADW</sequence>
<accession>A0AAD4XSS1</accession>
<dbReference type="AlphaFoldDB" id="A0AAD4XSS1"/>
<reference evidence="1" key="1">
    <citation type="submission" date="2022-04" db="EMBL/GenBank/DDBJ databases">
        <title>A functionally conserved STORR gene fusion in Papaver species that diverged 16.8 million years ago.</title>
        <authorList>
            <person name="Catania T."/>
        </authorList>
    </citation>
    <scope>NUCLEOTIDE SEQUENCE</scope>
    <source>
        <strain evidence="1">S-188037</strain>
    </source>
</reference>
<keyword evidence="2" id="KW-1185">Reference proteome</keyword>
<comment type="caution">
    <text evidence="1">The sequence shown here is derived from an EMBL/GenBank/DDBJ whole genome shotgun (WGS) entry which is preliminary data.</text>
</comment>
<proteinExistence type="predicted"/>
<protein>
    <submittedName>
        <fullName evidence="1">Uncharacterized protein</fullName>
    </submittedName>
</protein>
<dbReference type="EMBL" id="JAJJMB010002292">
    <property type="protein sequence ID" value="KAI3952211.1"/>
    <property type="molecule type" value="Genomic_DNA"/>
</dbReference>
<evidence type="ECO:0000313" key="1">
    <source>
        <dbReference type="EMBL" id="KAI3952211.1"/>
    </source>
</evidence>
<name>A0AAD4XSS1_9MAGN</name>
<evidence type="ECO:0000313" key="2">
    <source>
        <dbReference type="Proteomes" id="UP001202328"/>
    </source>
</evidence>
<dbReference type="Proteomes" id="UP001202328">
    <property type="component" value="Unassembled WGS sequence"/>
</dbReference>
<gene>
    <name evidence="1" type="ORF">MKW98_005906</name>
</gene>